<dbReference type="Proteomes" id="UP000694404">
    <property type="component" value="Unplaced"/>
</dbReference>
<name>A0A8C0IMV3_CHEAB</name>
<dbReference type="Gene3D" id="1.20.1270.60">
    <property type="entry name" value="Arfaptin homology (AH) domain/BAR domain"/>
    <property type="match status" value="1"/>
</dbReference>
<evidence type="ECO:0000256" key="2">
    <source>
        <dbReference type="SAM" id="MobiDB-lite"/>
    </source>
</evidence>
<evidence type="ECO:0000313" key="4">
    <source>
        <dbReference type="Proteomes" id="UP000694404"/>
    </source>
</evidence>
<dbReference type="Pfam" id="PF06730">
    <property type="entry name" value="FAM92"/>
    <property type="match status" value="1"/>
</dbReference>
<sequence>MLCFPCDFSQAESNVQKASVDASRTTQQLEETIDEFQKQKLKDIQKIFSDFVTIEMVFHAKALEVYSSAFQNLDDYDFERDMEVRGFLPNYGNLLDLEHVPKTHQPDTYKKILGNNSEPSPSSVPSPAVGNI</sequence>
<proteinExistence type="predicted"/>
<dbReference type="InterPro" id="IPR027267">
    <property type="entry name" value="AH/BAR_dom_sf"/>
</dbReference>
<dbReference type="GO" id="GO:0060271">
    <property type="term" value="P:cilium assembly"/>
    <property type="evidence" value="ECO:0007669"/>
    <property type="project" value="TreeGrafter"/>
</dbReference>
<dbReference type="PANTHER" id="PTHR21223">
    <property type="entry name" value="CBY1-INTERACTING BAR DOMAIN-CONTAINING PROTEIN HOMOLOG"/>
    <property type="match status" value="1"/>
</dbReference>
<dbReference type="Ensembl" id="ENSCABT00000006988.1">
    <property type="protein sequence ID" value="ENSCABP00000006402.1"/>
    <property type="gene ID" value="ENSCABG00000004834.1"/>
</dbReference>
<evidence type="ECO:0000313" key="3">
    <source>
        <dbReference type="Ensembl" id="ENSCABP00000006402.1"/>
    </source>
</evidence>
<organism evidence="3 4">
    <name type="scientific">Chelonoidis abingdonii</name>
    <name type="common">Abingdon island giant tortoise</name>
    <name type="synonym">Testudo abingdonii</name>
    <dbReference type="NCBI Taxonomy" id="106734"/>
    <lineage>
        <taxon>Eukaryota</taxon>
        <taxon>Metazoa</taxon>
        <taxon>Chordata</taxon>
        <taxon>Craniata</taxon>
        <taxon>Vertebrata</taxon>
        <taxon>Euteleostomi</taxon>
        <taxon>Archelosauria</taxon>
        <taxon>Testudinata</taxon>
        <taxon>Testudines</taxon>
        <taxon>Cryptodira</taxon>
        <taxon>Durocryptodira</taxon>
        <taxon>Testudinoidea</taxon>
        <taxon>Testudinidae</taxon>
        <taxon>Chelonoidis</taxon>
    </lineage>
</organism>
<dbReference type="GeneTree" id="ENSGT00390000010285"/>
<dbReference type="GO" id="GO:0005814">
    <property type="term" value="C:centriole"/>
    <property type="evidence" value="ECO:0007669"/>
    <property type="project" value="UniProtKB-SubCell"/>
</dbReference>
<feature type="compositionally biased region" description="Low complexity" evidence="2">
    <location>
        <begin position="117"/>
        <end position="132"/>
    </location>
</feature>
<dbReference type="PANTHER" id="PTHR21223:SF3">
    <property type="entry name" value="CBY1-INTERACTING BAR DOMAIN-CONTAINING PROTEIN 2"/>
    <property type="match status" value="1"/>
</dbReference>
<keyword evidence="4" id="KW-1185">Reference proteome</keyword>
<reference evidence="3" key="1">
    <citation type="submission" date="2025-08" db="UniProtKB">
        <authorList>
            <consortium name="Ensembl"/>
        </authorList>
    </citation>
    <scope>IDENTIFICATION</scope>
</reference>
<dbReference type="InterPro" id="IPR009602">
    <property type="entry name" value="CBAR/FAM92"/>
</dbReference>
<comment type="subcellular location">
    <subcellularLocation>
        <location evidence="1">Cytoplasm</location>
        <location evidence="1">Cytoskeleton</location>
        <location evidence="1">Microtubule organizing center</location>
        <location evidence="1">Centrosome</location>
        <location evidence="1">Centriole</location>
    </subcellularLocation>
</comment>
<dbReference type="AlphaFoldDB" id="A0A8C0IMV3"/>
<feature type="region of interest" description="Disordered" evidence="2">
    <location>
        <begin position="106"/>
        <end position="132"/>
    </location>
</feature>
<reference evidence="3" key="2">
    <citation type="submission" date="2025-09" db="UniProtKB">
        <authorList>
            <consortium name="Ensembl"/>
        </authorList>
    </citation>
    <scope>IDENTIFICATION</scope>
</reference>
<evidence type="ECO:0000256" key="1">
    <source>
        <dbReference type="ARBA" id="ARBA00004114"/>
    </source>
</evidence>
<protein>
    <submittedName>
        <fullName evidence="3">Uncharacterized protein</fullName>
    </submittedName>
</protein>
<dbReference type="GO" id="GO:0035869">
    <property type="term" value="C:ciliary transition zone"/>
    <property type="evidence" value="ECO:0007669"/>
    <property type="project" value="TreeGrafter"/>
</dbReference>
<accession>A0A8C0IMV3</accession>
<dbReference type="GO" id="GO:0036064">
    <property type="term" value="C:ciliary basal body"/>
    <property type="evidence" value="ECO:0007669"/>
    <property type="project" value="TreeGrafter"/>
</dbReference>